<gene>
    <name evidence="2" type="ORF">PCC79_06900</name>
</gene>
<feature type="compositionally biased region" description="Basic and acidic residues" evidence="1">
    <location>
        <begin position="1"/>
        <end position="18"/>
    </location>
</feature>
<dbReference type="RefSeq" id="WP_342373386.1">
    <property type="nucleotide sequence ID" value="NZ_CP115965.1"/>
</dbReference>
<evidence type="ECO:0000256" key="1">
    <source>
        <dbReference type="SAM" id="MobiDB-lite"/>
    </source>
</evidence>
<feature type="compositionally biased region" description="Basic and acidic residues" evidence="1">
    <location>
        <begin position="29"/>
        <end position="38"/>
    </location>
</feature>
<organism evidence="2 3">
    <name type="scientific">Propioniciclava soli</name>
    <dbReference type="NCBI Taxonomy" id="2775081"/>
    <lineage>
        <taxon>Bacteria</taxon>
        <taxon>Bacillati</taxon>
        <taxon>Actinomycetota</taxon>
        <taxon>Actinomycetes</taxon>
        <taxon>Propionibacteriales</taxon>
        <taxon>Propionibacteriaceae</taxon>
        <taxon>Propioniciclava</taxon>
    </lineage>
</organism>
<sequence>MSEPNRTGEPKSAVERRSPQAVAVGTASRLDHADRLEDPDGSVVDDLGLDPDLLELKDLGSVADAGAR</sequence>
<proteinExistence type="predicted"/>
<evidence type="ECO:0000313" key="2">
    <source>
        <dbReference type="EMBL" id="WZW99908.1"/>
    </source>
</evidence>
<protein>
    <submittedName>
        <fullName evidence="2">Uncharacterized protein</fullName>
    </submittedName>
</protein>
<dbReference type="EMBL" id="CP115965">
    <property type="protein sequence ID" value="WZW99908.1"/>
    <property type="molecule type" value="Genomic_DNA"/>
</dbReference>
<accession>A0ABZ3CAW2</accession>
<keyword evidence="3" id="KW-1185">Reference proteome</keyword>
<reference evidence="2 3" key="1">
    <citation type="journal article" date="2023" name="Environ Microbiome">
        <title>A coral-associated actinobacterium mitigates coral bleaching under heat stress.</title>
        <authorList>
            <person name="Li J."/>
            <person name="Zou Y."/>
            <person name="Li Q."/>
            <person name="Zhang J."/>
            <person name="Bourne D.G."/>
            <person name="Lyu Y."/>
            <person name="Liu C."/>
            <person name="Zhang S."/>
        </authorList>
    </citation>
    <scope>NUCLEOTIDE SEQUENCE [LARGE SCALE GENOMIC DNA]</scope>
    <source>
        <strain evidence="2 3">SCSIO 13291</strain>
    </source>
</reference>
<dbReference type="Proteomes" id="UP001434337">
    <property type="component" value="Chromosome"/>
</dbReference>
<name>A0ABZ3CAW2_9ACTN</name>
<evidence type="ECO:0000313" key="3">
    <source>
        <dbReference type="Proteomes" id="UP001434337"/>
    </source>
</evidence>
<feature type="region of interest" description="Disordered" evidence="1">
    <location>
        <begin position="1"/>
        <end position="48"/>
    </location>
</feature>